<evidence type="ECO:0000313" key="1">
    <source>
        <dbReference type="EMBL" id="KAI4561745.1"/>
    </source>
</evidence>
<gene>
    <name evidence="1" type="ORF">MJG53_016799</name>
</gene>
<dbReference type="EMBL" id="CM043046">
    <property type="protein sequence ID" value="KAI4561745.1"/>
    <property type="molecule type" value="Genomic_DNA"/>
</dbReference>
<protein>
    <submittedName>
        <fullName evidence="1">Uncharacterized protein</fullName>
    </submittedName>
</protein>
<evidence type="ECO:0000313" key="2">
    <source>
        <dbReference type="Proteomes" id="UP001057279"/>
    </source>
</evidence>
<accession>A0ACB9UA92</accession>
<keyword evidence="2" id="KW-1185">Reference proteome</keyword>
<name>A0ACB9UA92_9CETA</name>
<proteinExistence type="predicted"/>
<comment type="caution">
    <text evidence="1">The sequence shown here is derived from an EMBL/GenBank/DDBJ whole genome shotgun (WGS) entry which is preliminary data.</text>
</comment>
<dbReference type="Proteomes" id="UP001057279">
    <property type="component" value="Linkage Group LG21"/>
</dbReference>
<sequence length="846" mass="93987">MKWLVLLWLVALSECIVIMPLTKTKTMREILREKNLLNNFLEEQANRMSDDSASDPKLSTHPLRNALDMAYVGNVTIGTPPKEFRVVFDTGSSDLWVPSIKCISPACYTHITFDHHKSSTFRLTRRPFRILYGSGMMNGVLAYDTVRIGNLVSTDQPFGLSLQQFGFDNAPFDGVLGLSYPSLAVPGTIPIFDKLKQQGAISEPIFAFYLSTHKENGSVLMLGGVDHSYHKGKLNWIPVSQTKSWLITVDRISMNGKVIGCEHGCEALVDTGTSLIHGPAGPVTNIQKFIHAVPYDSEYMVSCPVISILPPVIFTINSIDYSVPAEAYIQKMQGKGSVVMFCGVDKAYYQGALNWVPLIQARDWPVPMDRSFSGLKGKTRLFYLGNITIGTPPQEFQVVFDTGSSELWVPSIFCNSSAWSTHVRFRHLQSSTFWPTNKTFSITYGSGRIKGVVVHDTVRIGDLVSTDQPFVLCMAESGFKGIAFDGILGLSYPNRSFSGAIPIIDKLKNEGAISEPVFAFYLTKSFSGLKGKTRMQYMGNITIGTPPQEFQVVFDTGSSELWVASDFCTSQVCATNVKFRHRQSSTFRPTNKTFRISYGSGRVKAVVVHDTVRIGDLVSTDQPFGITVKEKWLEGRSYDGILGLNYPNLSISGAIPIFDKLKNEGAISEPVFAFYLSKDEREGSVVMFGGVDHRYYKGELNWVPLIEAADWVVHMDRITMRRNVVACSAGCEAVVDTGTSAIEGPERLVKNIQKLIGARQRRSQYYVSCSVINTLPSIIFTINGINYPVPGRAYILKDLRGRCFTAFLENKVSSSTETWILGDVFLRLYFSVFDRGNDRIGLARAV</sequence>
<reference evidence="1" key="1">
    <citation type="submission" date="2022-03" db="EMBL/GenBank/DDBJ databases">
        <title>Genomic analyses of argali, domestic sheep and their hybrids provide insights into chromosomal evolution, heterosis and genetic basis of agronomic traits.</title>
        <authorList>
            <person name="Li M."/>
        </authorList>
    </citation>
    <scope>NUCLEOTIDE SEQUENCE</scope>
    <source>
        <strain evidence="1">F1 hybrid</strain>
    </source>
</reference>
<organism evidence="1 2">
    <name type="scientific">Ovis ammon polii x Ovis aries</name>
    <dbReference type="NCBI Taxonomy" id="2918886"/>
    <lineage>
        <taxon>Eukaryota</taxon>
        <taxon>Metazoa</taxon>
        <taxon>Chordata</taxon>
        <taxon>Craniata</taxon>
        <taxon>Vertebrata</taxon>
        <taxon>Euteleostomi</taxon>
        <taxon>Mammalia</taxon>
        <taxon>Eutheria</taxon>
        <taxon>Laurasiatheria</taxon>
        <taxon>Artiodactyla</taxon>
        <taxon>Ruminantia</taxon>
        <taxon>Pecora</taxon>
        <taxon>Bovidae</taxon>
        <taxon>Caprinae</taxon>
        <taxon>Ovis</taxon>
    </lineage>
</organism>